<organism evidence="1 2">
    <name type="scientific">Kitasatospora atroaurantiaca</name>
    <dbReference type="NCBI Taxonomy" id="285545"/>
    <lineage>
        <taxon>Bacteria</taxon>
        <taxon>Bacillati</taxon>
        <taxon>Actinomycetota</taxon>
        <taxon>Actinomycetes</taxon>
        <taxon>Kitasatosporales</taxon>
        <taxon>Streptomycetaceae</taxon>
        <taxon>Kitasatospora</taxon>
    </lineage>
</organism>
<reference evidence="1 2" key="1">
    <citation type="submission" date="2019-06" db="EMBL/GenBank/DDBJ databases">
        <title>Sequencing the genomes of 1000 actinobacteria strains.</title>
        <authorList>
            <person name="Klenk H.-P."/>
        </authorList>
    </citation>
    <scope>NUCLEOTIDE SEQUENCE [LARGE SCALE GENOMIC DNA]</scope>
    <source>
        <strain evidence="1 2">DSM 41649</strain>
    </source>
</reference>
<dbReference type="AlphaFoldDB" id="A0A561ENC9"/>
<dbReference type="OrthoDB" id="3682986at2"/>
<evidence type="ECO:0000313" key="1">
    <source>
        <dbReference type="EMBL" id="TWE17110.1"/>
    </source>
</evidence>
<comment type="caution">
    <text evidence="1">The sequence shown here is derived from an EMBL/GenBank/DDBJ whole genome shotgun (WGS) entry which is preliminary data.</text>
</comment>
<dbReference type="EMBL" id="VIVR01000001">
    <property type="protein sequence ID" value="TWE17110.1"/>
    <property type="molecule type" value="Genomic_DNA"/>
</dbReference>
<proteinExistence type="predicted"/>
<gene>
    <name evidence="1" type="ORF">FB465_2115</name>
</gene>
<evidence type="ECO:0000313" key="2">
    <source>
        <dbReference type="Proteomes" id="UP000318416"/>
    </source>
</evidence>
<keyword evidence="2" id="KW-1185">Reference proteome</keyword>
<protein>
    <submittedName>
        <fullName evidence="1">Uncharacterized protein</fullName>
    </submittedName>
</protein>
<name>A0A561ENC9_9ACTN</name>
<dbReference type="Proteomes" id="UP000318416">
    <property type="component" value="Unassembled WGS sequence"/>
</dbReference>
<dbReference type="RefSeq" id="WP_145789686.1">
    <property type="nucleotide sequence ID" value="NZ_BAAABR010000089.1"/>
</dbReference>
<sequence>MSRIAHFDGPGASDRVIRCAEKAEAAGFEHVETHYHPDSKQYSVTGTMPAVTARRTLDELLGR</sequence>
<accession>A0A561ENC9</accession>